<evidence type="ECO:0000256" key="6">
    <source>
        <dbReference type="HAMAP-Rule" id="MF_00347"/>
    </source>
</evidence>
<dbReference type="Gene3D" id="1.20.58.310">
    <property type="entry name" value="Polyphosphate kinase N-terminal domain"/>
    <property type="match status" value="1"/>
</dbReference>
<feature type="binding site" evidence="6">
    <location>
        <position position="588"/>
    </location>
    <ligand>
        <name>ATP</name>
        <dbReference type="ChEBI" id="CHEBI:30616"/>
    </ligand>
</feature>
<dbReference type="Gene3D" id="3.30.1840.10">
    <property type="entry name" value="Polyphosphate kinase middle domain"/>
    <property type="match status" value="1"/>
</dbReference>
<evidence type="ECO:0000256" key="3">
    <source>
        <dbReference type="ARBA" id="ARBA00022741"/>
    </source>
</evidence>
<evidence type="ECO:0000259" key="11">
    <source>
        <dbReference type="Pfam" id="PF17941"/>
    </source>
</evidence>
<dbReference type="InterPro" id="IPR041108">
    <property type="entry name" value="PP_kinase_C_1"/>
</dbReference>
<dbReference type="InterPro" id="IPR024953">
    <property type="entry name" value="PP_kinase_middle"/>
</dbReference>
<feature type="binding site" evidence="6">
    <location>
        <position position="464"/>
    </location>
    <ligand>
        <name>ATP</name>
        <dbReference type="ChEBI" id="CHEBI:30616"/>
    </ligand>
</feature>
<evidence type="ECO:0000259" key="8">
    <source>
        <dbReference type="Pfam" id="PF02503"/>
    </source>
</evidence>
<dbReference type="Gene3D" id="3.30.870.10">
    <property type="entry name" value="Endonuclease Chain A"/>
    <property type="match status" value="2"/>
</dbReference>
<comment type="PTM">
    <text evidence="6 7">An intermediate of this reaction is the autophosphorylated ppk in which a phosphate is covalently linked to a histidine residue through a N-P bond.</text>
</comment>
<feature type="binding site" evidence="6">
    <location>
        <position position="560"/>
    </location>
    <ligand>
        <name>ATP</name>
        <dbReference type="ChEBI" id="CHEBI:30616"/>
    </ligand>
</feature>
<comment type="function">
    <text evidence="6 7">Catalyzes the reversible transfer of the terminal phosphate of ATP to form a long-chain polyphosphate (polyP).</text>
</comment>
<dbReference type="CDD" id="cd09165">
    <property type="entry name" value="PLDc_PaPPK1_C1_like"/>
    <property type="match status" value="1"/>
</dbReference>
<dbReference type="CDD" id="cd09168">
    <property type="entry name" value="PLDc_PaPPK1_C2_like"/>
    <property type="match status" value="1"/>
</dbReference>
<dbReference type="SUPFAM" id="SSF140356">
    <property type="entry name" value="PPK N-terminal domain-like"/>
    <property type="match status" value="1"/>
</dbReference>
<evidence type="ECO:0000313" key="13">
    <source>
        <dbReference type="Proteomes" id="UP000318017"/>
    </source>
</evidence>
<evidence type="ECO:0000256" key="1">
    <source>
        <dbReference type="ARBA" id="ARBA00022553"/>
    </source>
</evidence>
<dbReference type="PIRSF" id="PIRSF015589">
    <property type="entry name" value="PP_kinase"/>
    <property type="match status" value="1"/>
</dbReference>
<dbReference type="OrthoDB" id="9761456at2"/>
<dbReference type="InterPro" id="IPR036832">
    <property type="entry name" value="PPK_N_dom_sf"/>
</dbReference>
<keyword evidence="6" id="KW-0460">Magnesium</keyword>
<evidence type="ECO:0000256" key="5">
    <source>
        <dbReference type="ARBA" id="ARBA00022840"/>
    </source>
</evidence>
<evidence type="ECO:0000313" key="12">
    <source>
        <dbReference type="EMBL" id="QDV27849.1"/>
    </source>
</evidence>
<dbReference type="PANTHER" id="PTHR30218:SF0">
    <property type="entry name" value="POLYPHOSPHATE KINASE"/>
    <property type="match status" value="1"/>
</dbReference>
<feature type="domain" description="Polyphosphate kinase N-terminal" evidence="9">
    <location>
        <begin position="8"/>
        <end position="112"/>
    </location>
</feature>
<dbReference type="NCBIfam" id="TIGR03705">
    <property type="entry name" value="poly_P_kin"/>
    <property type="match status" value="1"/>
</dbReference>
<organism evidence="12 13">
    <name type="scientific">Aureliella helgolandensis</name>
    <dbReference type="NCBI Taxonomy" id="2527968"/>
    <lineage>
        <taxon>Bacteria</taxon>
        <taxon>Pseudomonadati</taxon>
        <taxon>Planctomycetota</taxon>
        <taxon>Planctomycetia</taxon>
        <taxon>Pirellulales</taxon>
        <taxon>Pirellulaceae</taxon>
        <taxon>Aureliella</taxon>
    </lineage>
</organism>
<dbReference type="KEGG" id="ahel:Q31a_62420"/>
<protein>
    <recommendedName>
        <fullName evidence="6 7">Polyphosphate kinase</fullName>
        <ecNumber evidence="6 7">2.7.4.1</ecNumber>
    </recommendedName>
    <alternativeName>
        <fullName evidence="6">ATP-polyphosphate phosphotransferase</fullName>
    </alternativeName>
    <alternativeName>
        <fullName evidence="6">Polyphosphoric acid kinase</fullName>
    </alternativeName>
</protein>
<dbReference type="InterPro" id="IPR025198">
    <property type="entry name" value="PPK_N_dom"/>
</dbReference>
<keyword evidence="2 6" id="KW-0808">Transferase</keyword>
<feature type="binding site" evidence="6">
    <location>
        <position position="46"/>
    </location>
    <ligand>
        <name>ATP</name>
        <dbReference type="ChEBI" id="CHEBI:30616"/>
    </ligand>
</feature>
<dbReference type="SUPFAM" id="SSF143724">
    <property type="entry name" value="PHP14-like"/>
    <property type="match status" value="1"/>
</dbReference>
<dbReference type="HAMAP" id="MF_00347">
    <property type="entry name" value="Polyphosphate_kinase"/>
    <property type="match status" value="1"/>
</dbReference>
<dbReference type="EC" id="2.7.4.1" evidence="6 7"/>
<dbReference type="GO" id="GO:0008976">
    <property type="term" value="F:polyphosphate kinase activity"/>
    <property type="evidence" value="ECO:0007669"/>
    <property type="project" value="UniProtKB-UniRule"/>
</dbReference>
<dbReference type="AlphaFoldDB" id="A0A518GGY3"/>
<proteinExistence type="inferred from homology"/>
<dbReference type="EMBL" id="CP036298">
    <property type="protein sequence ID" value="QDV27849.1"/>
    <property type="molecule type" value="Genomic_DNA"/>
</dbReference>
<dbReference type="Pfam" id="PF13090">
    <property type="entry name" value="PP_kinase_C"/>
    <property type="match status" value="1"/>
</dbReference>
<dbReference type="PANTHER" id="PTHR30218">
    <property type="entry name" value="POLYPHOSPHATE KINASE"/>
    <property type="match status" value="1"/>
</dbReference>
<dbReference type="Pfam" id="PF17941">
    <property type="entry name" value="PP_kinase_C_1"/>
    <property type="match status" value="1"/>
</dbReference>
<feature type="domain" description="Polyphosphate kinase C-terminal" evidence="11">
    <location>
        <begin position="327"/>
        <end position="492"/>
    </location>
</feature>
<accession>A0A518GGY3</accession>
<feature type="domain" description="Polyphosphate kinase middle" evidence="8">
    <location>
        <begin position="123"/>
        <end position="300"/>
    </location>
</feature>
<dbReference type="Proteomes" id="UP000318017">
    <property type="component" value="Chromosome"/>
</dbReference>
<evidence type="ECO:0000256" key="4">
    <source>
        <dbReference type="ARBA" id="ARBA00022777"/>
    </source>
</evidence>
<dbReference type="InterPro" id="IPR003414">
    <property type="entry name" value="PP_kinase"/>
</dbReference>
<dbReference type="RefSeq" id="WP_145085883.1">
    <property type="nucleotide sequence ID" value="NZ_CP036298.1"/>
</dbReference>
<evidence type="ECO:0000259" key="10">
    <source>
        <dbReference type="Pfam" id="PF13090"/>
    </source>
</evidence>
<dbReference type="InterPro" id="IPR036830">
    <property type="entry name" value="PP_kinase_middle_dom_sf"/>
</dbReference>
<name>A0A518GGY3_9BACT</name>
<keyword evidence="1 6" id="KW-0597">Phosphoprotein</keyword>
<keyword evidence="5 6" id="KW-0067">ATP-binding</keyword>
<feature type="active site" description="Phosphohistidine intermediate" evidence="6">
    <location>
        <position position="431"/>
    </location>
</feature>
<keyword evidence="4 6" id="KW-0418">Kinase</keyword>
<gene>
    <name evidence="6 12" type="primary">ppk</name>
    <name evidence="12" type="ORF">Q31a_62420</name>
</gene>
<evidence type="ECO:0000259" key="9">
    <source>
        <dbReference type="Pfam" id="PF13089"/>
    </source>
</evidence>
<comment type="similarity">
    <text evidence="6 7">Belongs to the polyphosphate kinase 1 (PPK1) family.</text>
</comment>
<dbReference type="NCBIfam" id="NF003921">
    <property type="entry name" value="PRK05443.2-2"/>
    <property type="match status" value="1"/>
</dbReference>
<dbReference type="SUPFAM" id="SSF56024">
    <property type="entry name" value="Phospholipase D/nuclease"/>
    <property type="match status" value="2"/>
</dbReference>
<reference evidence="12 13" key="1">
    <citation type="submission" date="2019-02" db="EMBL/GenBank/DDBJ databases">
        <title>Deep-cultivation of Planctomycetes and their phenomic and genomic characterization uncovers novel biology.</title>
        <authorList>
            <person name="Wiegand S."/>
            <person name="Jogler M."/>
            <person name="Boedeker C."/>
            <person name="Pinto D."/>
            <person name="Vollmers J."/>
            <person name="Rivas-Marin E."/>
            <person name="Kohn T."/>
            <person name="Peeters S.H."/>
            <person name="Heuer A."/>
            <person name="Rast P."/>
            <person name="Oberbeckmann S."/>
            <person name="Bunk B."/>
            <person name="Jeske O."/>
            <person name="Meyerdierks A."/>
            <person name="Storesund J.E."/>
            <person name="Kallscheuer N."/>
            <person name="Luecker S."/>
            <person name="Lage O.M."/>
            <person name="Pohl T."/>
            <person name="Merkel B.J."/>
            <person name="Hornburger P."/>
            <person name="Mueller R.-W."/>
            <person name="Bruemmer F."/>
            <person name="Labrenz M."/>
            <person name="Spormann A.M."/>
            <person name="Op den Camp H."/>
            <person name="Overmann J."/>
            <person name="Amann R."/>
            <person name="Jetten M.S.M."/>
            <person name="Mascher T."/>
            <person name="Medema M.H."/>
            <person name="Devos D.P."/>
            <person name="Kaster A.-K."/>
            <person name="Ovreas L."/>
            <person name="Rohde M."/>
            <person name="Galperin M.Y."/>
            <person name="Jogler C."/>
        </authorList>
    </citation>
    <scope>NUCLEOTIDE SEQUENCE [LARGE SCALE GENOMIC DNA]</scope>
    <source>
        <strain evidence="12 13">Q31a</strain>
    </source>
</reference>
<dbReference type="Pfam" id="PF02503">
    <property type="entry name" value="PP_kinase"/>
    <property type="match status" value="1"/>
</dbReference>
<comment type="catalytic activity">
    <reaction evidence="6 7">
        <text>[phosphate](n) + ATP = [phosphate](n+1) + ADP</text>
        <dbReference type="Rhea" id="RHEA:19573"/>
        <dbReference type="Rhea" id="RHEA-COMP:9859"/>
        <dbReference type="Rhea" id="RHEA-COMP:14280"/>
        <dbReference type="ChEBI" id="CHEBI:16838"/>
        <dbReference type="ChEBI" id="CHEBI:30616"/>
        <dbReference type="ChEBI" id="CHEBI:456216"/>
        <dbReference type="EC" id="2.7.4.1"/>
    </reaction>
</comment>
<feature type="binding site" evidence="6">
    <location>
        <position position="401"/>
    </location>
    <ligand>
        <name>Mg(2+)</name>
        <dbReference type="ChEBI" id="CHEBI:18420"/>
    </ligand>
</feature>
<dbReference type="GO" id="GO:0009358">
    <property type="term" value="C:polyphosphate kinase complex"/>
    <property type="evidence" value="ECO:0007669"/>
    <property type="project" value="InterPro"/>
</dbReference>
<dbReference type="GO" id="GO:0046872">
    <property type="term" value="F:metal ion binding"/>
    <property type="evidence" value="ECO:0007669"/>
    <property type="project" value="UniProtKB-KW"/>
</dbReference>
<keyword evidence="6" id="KW-0479">Metal-binding</keyword>
<evidence type="ECO:0000256" key="7">
    <source>
        <dbReference type="RuleBase" id="RU003800"/>
    </source>
</evidence>
<feature type="binding site" evidence="6">
    <location>
        <position position="371"/>
    </location>
    <ligand>
        <name>Mg(2+)</name>
        <dbReference type="ChEBI" id="CHEBI:18420"/>
    </ligand>
</feature>
<dbReference type="GO" id="GO:0005524">
    <property type="term" value="F:ATP binding"/>
    <property type="evidence" value="ECO:0007669"/>
    <property type="project" value="UniProtKB-KW"/>
</dbReference>
<dbReference type="InterPro" id="IPR025200">
    <property type="entry name" value="PPK_C_dom2"/>
</dbReference>
<sequence length="704" mass="79423">MAIESQNYINRELSWLAFNQRVLEQAKSTHVPLLERLKFLAISSSNLDEFFMVRVGGLLLQLKAAVASTDPAGMTVRAQLKAVRARTAEMIEGQYNCFLNQLEPALRQEGIERVTLKNASVKHQEAANLVFDEEIFPVLSPMAIHSAEDFPLLANHALYVCAQIATEGSDSHRFVIIPLGKVIPRVITLPAENGFRFAMLEDVVCHFIQSFFTGEQVVSAAAFRITRNADVSIQEDAAADLLHGMKELLQQRKTADCVWLEVDQDAAPEIRKFLQTCLEVTDRETCLAPNPLDLSAFMQFTDLEGYDHLRDPTWTPQKSPQIDPTVSMFTTISEGDLVLNHPYESFEPVVRLIEEAAEDPDVLAIKQTLYRTSRNSPIVNALRKAAERGKYVTALVELKARFDEARNIEWAQELEEAQVQVVYGVKYLKTHSKVCIIVRREPRGIVRYMHFGTGNYNETTARFYSDISYMTCNDELGTDTSAFFNAVTGYSQPQPYNALEAAPIGLRKKLLELIAAEIERKKQGQSASIAAKLNSLVDPQLIEALYQASQAGVNVRLNVRGICCLRPGVPGLSENISVISIVDRILEHARMVYFEHGGDDLMFISSADWMPRNLDKRIELLVPIEHVGSKKRLIGILENYFKDTSHAWELQPDGCYIRRTSPSGRSFRVQEHFYKKACNAIKDAEQKRRTMFEPHQPAAKREEV</sequence>
<dbReference type="NCBIfam" id="NF003918">
    <property type="entry name" value="PRK05443.1-2"/>
    <property type="match status" value="1"/>
</dbReference>
<dbReference type="GO" id="GO:0006799">
    <property type="term" value="P:polyphosphate biosynthetic process"/>
    <property type="evidence" value="ECO:0007669"/>
    <property type="project" value="UniProtKB-UniRule"/>
</dbReference>
<keyword evidence="13" id="KW-1185">Reference proteome</keyword>
<dbReference type="NCBIfam" id="NF003917">
    <property type="entry name" value="PRK05443.1-1"/>
    <property type="match status" value="1"/>
</dbReference>
<dbReference type="Pfam" id="PF13089">
    <property type="entry name" value="PP_kinase_N"/>
    <property type="match status" value="1"/>
</dbReference>
<feature type="domain" description="Polyphosphate kinase C-terminal" evidence="10">
    <location>
        <begin position="501"/>
        <end position="670"/>
    </location>
</feature>
<keyword evidence="3 6" id="KW-0547">Nucleotide-binding</keyword>
<comment type="cofactor">
    <cofactor evidence="6">
        <name>Mg(2+)</name>
        <dbReference type="ChEBI" id="CHEBI:18420"/>
    </cofactor>
</comment>
<evidence type="ECO:0000256" key="2">
    <source>
        <dbReference type="ARBA" id="ARBA00022679"/>
    </source>
</evidence>